<evidence type="ECO:0000313" key="1">
    <source>
        <dbReference type="EMBL" id="MFC6147705.1"/>
    </source>
</evidence>
<evidence type="ECO:0000313" key="2">
    <source>
        <dbReference type="Proteomes" id="UP001596244"/>
    </source>
</evidence>
<evidence type="ECO:0008006" key="3">
    <source>
        <dbReference type="Google" id="ProtNLM"/>
    </source>
</evidence>
<comment type="caution">
    <text evidence="1">The sequence shown here is derived from an EMBL/GenBank/DDBJ whole genome shotgun (WGS) entry which is preliminary data.</text>
</comment>
<dbReference type="RefSeq" id="WP_377002349.1">
    <property type="nucleotide sequence ID" value="NZ_JBHSQE010000010.1"/>
</dbReference>
<keyword evidence="2" id="KW-1185">Reference proteome</keyword>
<protein>
    <recommendedName>
        <fullName evidence="3">DUF559 domain-containing protein</fullName>
    </recommendedName>
</protein>
<organism evidence="1 2">
    <name type="scientific">Corynebacterium nasicanis</name>
    <dbReference type="NCBI Taxonomy" id="1448267"/>
    <lineage>
        <taxon>Bacteria</taxon>
        <taxon>Bacillati</taxon>
        <taxon>Actinomycetota</taxon>
        <taxon>Actinomycetes</taxon>
        <taxon>Mycobacteriales</taxon>
        <taxon>Corynebacteriaceae</taxon>
        <taxon>Corynebacterium</taxon>
    </lineage>
</organism>
<sequence>MSELLRKFISPMRDWQSQAGLIVIPRVPLSDREFWRHLAGGYYRHLCPEVVIPRSTWAELPGWQRDEVRIQAVGMSADKAVLVGRSAARVHGLPVPGRDEVVELNLPGKNLRPPRKQWAAGVRYWSGYLPAEQMTVVNGLRVTTIHRTLLDLARHQGMTDAIVACDAALSMPDVSREFVAGRLAALGPVPGIRKLRRVLELADDRSESPLESWARAQIITADLPELRSLEVQVPVLGGKFRIDQVLNGGIAIELHGDIKYDDVTTGTRAIDQMKSDRERERKIQNEGYTMLHAGYPDLVTQRDGEPVFLGKVRAALRAWEQRAA</sequence>
<dbReference type="Proteomes" id="UP001596244">
    <property type="component" value="Unassembled WGS sequence"/>
</dbReference>
<gene>
    <name evidence="1" type="ORF">ACFPUZ_12935</name>
</gene>
<name>A0ABW1QHE1_9CORY</name>
<dbReference type="EMBL" id="JBHSQE010000010">
    <property type="protein sequence ID" value="MFC6147705.1"/>
    <property type="molecule type" value="Genomic_DNA"/>
</dbReference>
<reference evidence="2" key="1">
    <citation type="journal article" date="2019" name="Int. J. Syst. Evol. Microbiol.">
        <title>The Global Catalogue of Microorganisms (GCM) 10K type strain sequencing project: providing services to taxonomists for standard genome sequencing and annotation.</title>
        <authorList>
            <consortium name="The Broad Institute Genomics Platform"/>
            <consortium name="The Broad Institute Genome Sequencing Center for Infectious Disease"/>
            <person name="Wu L."/>
            <person name="Ma J."/>
        </authorList>
    </citation>
    <scope>NUCLEOTIDE SEQUENCE [LARGE SCALE GENOMIC DNA]</scope>
    <source>
        <strain evidence="2">CCUG 51943</strain>
    </source>
</reference>
<accession>A0ABW1QHE1</accession>
<proteinExistence type="predicted"/>